<evidence type="ECO:0000256" key="1">
    <source>
        <dbReference type="SAM" id="MobiDB-lite"/>
    </source>
</evidence>
<evidence type="ECO:0000313" key="3">
    <source>
        <dbReference type="EMBL" id="KAG7568068.1"/>
    </source>
</evidence>
<evidence type="ECO:0000313" key="4">
    <source>
        <dbReference type="Proteomes" id="UP000694240"/>
    </source>
</evidence>
<feature type="domain" description="Integrase catalytic" evidence="2">
    <location>
        <begin position="1005"/>
        <end position="1097"/>
    </location>
</feature>
<feature type="region of interest" description="Disordered" evidence="1">
    <location>
        <begin position="301"/>
        <end position="342"/>
    </location>
</feature>
<sequence length="1223" mass="139218">MDQQPLPVVDGDHGHNRNDQHNGEQVPNHAPRALHPIGAFDAPKIHGNRNGIRAPPVENNNFEIKSSLINMVHGSKFHGLSMEDPLDHLDQFNMLCSTVKINGISEDAFNLRLFPFSLGDRARIWEKNLPQGSITSWDQCKRAFLSKFFLHNKNGKERFKGYKMQCPHHGFSNESLLSTLYRGVLPKFRMLLDTASNGNFLGQDVEDGMSLVENLAQSDDSYGEDYDHTSRERNEMSDLHRKEIKALNDKMDKMILANQKPVHFVSESDVYQDYQENMEGCVEGQEEVNYVGGQGYNNYPPLKPLGFSQPPNYQPKPQGNFQPKPQAYHQNQHQGSSSNHLPQADDINALLKQLLDGQGSGAIELSTQMKGMHTKVDDMYGELNAKIERLNAHVYSQSSSTSKCPMGTLPSKPEENTKEYINAITLRNGKALPSGELNREIELKEGEVVIEIEEEEVLNEKVCEQEVVVDKKKGKVVEESKEDKIQKGSTKKGKNFSKKETLFVPPPYEPKLPFPGRFKKQQLEKYRTMFDEQMKEVTITMPIIDAFLLSPTYNKFLKDVVLEKKKTLQGMVLLTHECTAIIQNKIVVKKLDDPGSFTLPCALGPLSFGHCLFDLGASVCLMPLSVAKRLGFTRYKDCRISLVLADHSIRTPVGLLEDLPMMIGHFEIPTDFVVLEMDEEPKDPLILGRPFLRTAGAMIDVRRGRINLNLGKEVLTFDINKKVIVKANEEEARNGRSSIDGDWSELKAPKVELKPLPKGLSNSIYGSCGITTSIGKEGCQPRLFRWILLLQEFDLEIKDKKEIENGVADHLSRLRIENDIPIDDSLPEEQLLTFRLLDASHDTYTKLEEIKGLKEVGPWYADYVNYLACGKEPPNLTSYVKKKFFMDINHFYWDEPYLYTLCKDKVCRRFVSEDEVEGILVHCHGSSYGGHFATFKTVAKVLQAGLWWPTMFMDAQGFILKCDSCQRKGNISRRNEMPQNLILEVEVFDVWGIDFMGPFPLLMGTIISDGGNYFINKVFESLLKKHEVKHKVATPYHPQTSGQVEISNREIKAILEKTVETTRKDCSAKLDDALWAYRTAFKTPIGTTPLNLLYEKSCHLPVELEYKDIWAVKLLNFNIKTAEEKRLIQLNDLDEIRLEAYENSKIYKKRTKAFHDKRIISRDFKVGDQVLLFNSRLRLSPGKLKSRWSGPFKIKEVRPYGALVLWNKVGGEFVVNGLRLKPY</sequence>
<protein>
    <submittedName>
        <fullName evidence="3">Integrase catalytic core</fullName>
    </submittedName>
</protein>
<gene>
    <name evidence="3" type="ORF">ISN45_Aa04g009050</name>
</gene>
<dbReference type="Pfam" id="PF17921">
    <property type="entry name" value="Integrase_H2C2"/>
    <property type="match status" value="1"/>
</dbReference>
<keyword evidence="4" id="KW-1185">Reference proteome</keyword>
<accession>A0A8T2A4I5</accession>
<feature type="compositionally biased region" description="Polar residues" evidence="1">
    <location>
        <begin position="309"/>
        <end position="341"/>
    </location>
</feature>
<feature type="region of interest" description="Disordered" evidence="1">
    <location>
        <begin position="1"/>
        <end position="32"/>
    </location>
</feature>
<organism evidence="3 4">
    <name type="scientific">Arabidopsis thaliana x Arabidopsis arenosa</name>
    <dbReference type="NCBI Taxonomy" id="1240361"/>
    <lineage>
        <taxon>Eukaryota</taxon>
        <taxon>Viridiplantae</taxon>
        <taxon>Streptophyta</taxon>
        <taxon>Embryophyta</taxon>
        <taxon>Tracheophyta</taxon>
        <taxon>Spermatophyta</taxon>
        <taxon>Magnoliopsida</taxon>
        <taxon>eudicotyledons</taxon>
        <taxon>Gunneridae</taxon>
        <taxon>Pentapetalae</taxon>
        <taxon>rosids</taxon>
        <taxon>malvids</taxon>
        <taxon>Brassicales</taxon>
        <taxon>Brassicaceae</taxon>
        <taxon>Camelineae</taxon>
        <taxon>Arabidopsis</taxon>
    </lineage>
</organism>
<feature type="compositionally biased region" description="Basic and acidic residues" evidence="1">
    <location>
        <begin position="10"/>
        <end position="22"/>
    </location>
</feature>
<dbReference type="Proteomes" id="UP000694240">
    <property type="component" value="Chromosome 9"/>
</dbReference>
<evidence type="ECO:0000259" key="2">
    <source>
        <dbReference type="PROSITE" id="PS50994"/>
    </source>
</evidence>
<dbReference type="InterPro" id="IPR001584">
    <property type="entry name" value="Integrase_cat-core"/>
</dbReference>
<dbReference type="InterPro" id="IPR041588">
    <property type="entry name" value="Integrase_H2C2"/>
</dbReference>
<dbReference type="CDD" id="cd00303">
    <property type="entry name" value="retropepsin_like"/>
    <property type="match status" value="1"/>
</dbReference>
<dbReference type="GO" id="GO:0015074">
    <property type="term" value="P:DNA integration"/>
    <property type="evidence" value="ECO:0007669"/>
    <property type="project" value="InterPro"/>
</dbReference>
<reference evidence="3 4" key="1">
    <citation type="submission" date="2020-12" db="EMBL/GenBank/DDBJ databases">
        <title>Concerted genomic and epigenomic changes stabilize Arabidopsis allopolyploids.</title>
        <authorList>
            <person name="Chen Z."/>
        </authorList>
    </citation>
    <scope>NUCLEOTIDE SEQUENCE [LARGE SCALE GENOMIC DNA]</scope>
    <source>
        <strain evidence="3">Allo738</strain>
        <tissue evidence="3">Leaf</tissue>
    </source>
</reference>
<name>A0A8T2A4I5_9BRAS</name>
<dbReference type="Pfam" id="PF03732">
    <property type="entry name" value="Retrotrans_gag"/>
    <property type="match status" value="1"/>
</dbReference>
<dbReference type="InterPro" id="IPR052160">
    <property type="entry name" value="Gypsy_RT_Integrase-like"/>
</dbReference>
<proteinExistence type="predicted"/>
<comment type="caution">
    <text evidence="3">The sequence shown here is derived from an EMBL/GenBank/DDBJ whole genome shotgun (WGS) entry which is preliminary data.</text>
</comment>
<dbReference type="PROSITE" id="PS50994">
    <property type="entry name" value="INTEGRASE"/>
    <property type="match status" value="1"/>
</dbReference>
<dbReference type="AlphaFoldDB" id="A0A8T2A4I5"/>
<dbReference type="InterPro" id="IPR005162">
    <property type="entry name" value="Retrotrans_gag_dom"/>
</dbReference>
<dbReference type="PANTHER" id="PTHR47266">
    <property type="entry name" value="ENDONUCLEASE-RELATED"/>
    <property type="match status" value="1"/>
</dbReference>
<dbReference type="EMBL" id="JAEFBK010000009">
    <property type="protein sequence ID" value="KAG7568068.1"/>
    <property type="molecule type" value="Genomic_DNA"/>
</dbReference>